<evidence type="ECO:0000256" key="1">
    <source>
        <dbReference type="SAM" id="MobiDB-lite"/>
    </source>
</evidence>
<feature type="region of interest" description="Disordered" evidence="1">
    <location>
        <begin position="42"/>
        <end position="72"/>
    </location>
</feature>
<name>A0AAN8T283_SOLBU</name>
<reference evidence="2 3" key="1">
    <citation type="submission" date="2024-02" db="EMBL/GenBank/DDBJ databases">
        <title>de novo genome assembly of Solanum bulbocastanum strain 11H21.</title>
        <authorList>
            <person name="Hosaka A.J."/>
        </authorList>
    </citation>
    <scope>NUCLEOTIDE SEQUENCE [LARGE SCALE GENOMIC DNA]</scope>
    <source>
        <tissue evidence="2">Young leaves</tissue>
    </source>
</reference>
<proteinExistence type="predicted"/>
<evidence type="ECO:0000313" key="3">
    <source>
        <dbReference type="Proteomes" id="UP001371456"/>
    </source>
</evidence>
<feature type="compositionally biased region" description="Polar residues" evidence="1">
    <location>
        <begin position="63"/>
        <end position="72"/>
    </location>
</feature>
<dbReference type="Proteomes" id="UP001371456">
    <property type="component" value="Unassembled WGS sequence"/>
</dbReference>
<comment type="caution">
    <text evidence="2">The sequence shown here is derived from an EMBL/GenBank/DDBJ whole genome shotgun (WGS) entry which is preliminary data.</text>
</comment>
<sequence length="72" mass="7865">MSSPIQVSANDSIYLLGFGPDANTSNITETFMMHPLSTPMMSNPLFMPTTPTNIVPQPRMEPKSNNDPSPKV</sequence>
<evidence type="ECO:0000313" key="2">
    <source>
        <dbReference type="EMBL" id="KAK6777892.1"/>
    </source>
</evidence>
<accession>A0AAN8T283</accession>
<gene>
    <name evidence="2" type="ORF">RDI58_024610</name>
</gene>
<dbReference type="EMBL" id="JBANQN010000010">
    <property type="protein sequence ID" value="KAK6777892.1"/>
    <property type="molecule type" value="Genomic_DNA"/>
</dbReference>
<organism evidence="2 3">
    <name type="scientific">Solanum bulbocastanum</name>
    <name type="common">Wild potato</name>
    <dbReference type="NCBI Taxonomy" id="147425"/>
    <lineage>
        <taxon>Eukaryota</taxon>
        <taxon>Viridiplantae</taxon>
        <taxon>Streptophyta</taxon>
        <taxon>Embryophyta</taxon>
        <taxon>Tracheophyta</taxon>
        <taxon>Spermatophyta</taxon>
        <taxon>Magnoliopsida</taxon>
        <taxon>eudicotyledons</taxon>
        <taxon>Gunneridae</taxon>
        <taxon>Pentapetalae</taxon>
        <taxon>asterids</taxon>
        <taxon>lamiids</taxon>
        <taxon>Solanales</taxon>
        <taxon>Solanaceae</taxon>
        <taxon>Solanoideae</taxon>
        <taxon>Solaneae</taxon>
        <taxon>Solanum</taxon>
    </lineage>
</organism>
<keyword evidence="3" id="KW-1185">Reference proteome</keyword>
<dbReference type="AlphaFoldDB" id="A0AAN8T283"/>
<protein>
    <submittedName>
        <fullName evidence="2">Uncharacterized protein</fullName>
    </submittedName>
</protein>